<reference evidence="10 11" key="1">
    <citation type="submission" date="2016-10" db="EMBL/GenBank/DDBJ databases">
        <authorList>
            <person name="de Groot N.N."/>
        </authorList>
    </citation>
    <scope>NUCLEOTIDE SEQUENCE [LARGE SCALE GENOMIC DNA]</scope>
    <source>
        <strain evidence="10 11">DSM 20475</strain>
    </source>
</reference>
<evidence type="ECO:0000256" key="2">
    <source>
        <dbReference type="ARBA" id="ARBA00009152"/>
    </source>
</evidence>
<feature type="domain" description="PHP" evidence="9">
    <location>
        <begin position="5"/>
        <end position="207"/>
    </location>
</feature>
<proteinExistence type="inferred from homology"/>
<evidence type="ECO:0000256" key="4">
    <source>
        <dbReference type="ARBA" id="ARBA00022605"/>
    </source>
</evidence>
<evidence type="ECO:0000256" key="5">
    <source>
        <dbReference type="ARBA" id="ARBA00022801"/>
    </source>
</evidence>
<organism evidence="10 11">
    <name type="scientific">Peptococcus niger</name>
    <dbReference type="NCBI Taxonomy" id="2741"/>
    <lineage>
        <taxon>Bacteria</taxon>
        <taxon>Bacillati</taxon>
        <taxon>Bacillota</taxon>
        <taxon>Clostridia</taxon>
        <taxon>Eubacteriales</taxon>
        <taxon>Peptococcaceae</taxon>
        <taxon>Peptococcus</taxon>
    </lineage>
</organism>
<evidence type="ECO:0000259" key="9">
    <source>
        <dbReference type="Pfam" id="PF02811"/>
    </source>
</evidence>
<comment type="catalytic activity">
    <reaction evidence="7 8">
        <text>L-histidinol phosphate + H2O = L-histidinol + phosphate</text>
        <dbReference type="Rhea" id="RHEA:14465"/>
        <dbReference type="ChEBI" id="CHEBI:15377"/>
        <dbReference type="ChEBI" id="CHEBI:43474"/>
        <dbReference type="ChEBI" id="CHEBI:57699"/>
        <dbReference type="ChEBI" id="CHEBI:57980"/>
        <dbReference type="EC" id="3.1.3.15"/>
    </reaction>
</comment>
<dbReference type="Proteomes" id="UP000198995">
    <property type="component" value="Unassembled WGS sequence"/>
</dbReference>
<dbReference type="GO" id="GO:0000105">
    <property type="term" value="P:L-histidine biosynthetic process"/>
    <property type="evidence" value="ECO:0007669"/>
    <property type="project" value="UniProtKB-UniRule"/>
</dbReference>
<protein>
    <recommendedName>
        <fullName evidence="3 8">Histidinol-phosphatase</fullName>
        <shortName evidence="8">HolPase</shortName>
        <ecNumber evidence="3 8">3.1.3.15</ecNumber>
    </recommendedName>
</protein>
<evidence type="ECO:0000256" key="1">
    <source>
        <dbReference type="ARBA" id="ARBA00004970"/>
    </source>
</evidence>
<dbReference type="AlphaFoldDB" id="A0A1G6WJA9"/>
<name>A0A1G6WJA9_PEPNI</name>
<dbReference type="Pfam" id="PF02811">
    <property type="entry name" value="PHP"/>
    <property type="match status" value="1"/>
</dbReference>
<evidence type="ECO:0000256" key="8">
    <source>
        <dbReference type="RuleBase" id="RU366003"/>
    </source>
</evidence>
<dbReference type="NCBIfam" id="TIGR01856">
    <property type="entry name" value="hisJ_fam"/>
    <property type="match status" value="1"/>
</dbReference>
<evidence type="ECO:0000256" key="6">
    <source>
        <dbReference type="ARBA" id="ARBA00023102"/>
    </source>
</evidence>
<dbReference type="Gene3D" id="3.20.20.140">
    <property type="entry name" value="Metal-dependent hydrolases"/>
    <property type="match status" value="1"/>
</dbReference>
<dbReference type="InterPro" id="IPR010140">
    <property type="entry name" value="Histidinol_P_phosphatase_HisJ"/>
</dbReference>
<dbReference type="InterPro" id="IPR016195">
    <property type="entry name" value="Pol/histidinol_Pase-like"/>
</dbReference>
<keyword evidence="4 8" id="KW-0028">Amino-acid biosynthesis</keyword>
<evidence type="ECO:0000256" key="7">
    <source>
        <dbReference type="ARBA" id="ARBA00049158"/>
    </source>
</evidence>
<comment type="similarity">
    <text evidence="2 8">Belongs to the PHP hydrolase family. HisK subfamily.</text>
</comment>
<dbReference type="STRING" id="2741.SAMN04489866_10553"/>
<dbReference type="GO" id="GO:0005737">
    <property type="term" value="C:cytoplasm"/>
    <property type="evidence" value="ECO:0007669"/>
    <property type="project" value="TreeGrafter"/>
</dbReference>
<dbReference type="UniPathway" id="UPA00031">
    <property type="reaction ID" value="UER00013"/>
</dbReference>
<dbReference type="SUPFAM" id="SSF89550">
    <property type="entry name" value="PHP domain-like"/>
    <property type="match status" value="1"/>
</dbReference>
<dbReference type="EC" id="3.1.3.15" evidence="3 8"/>
<dbReference type="PANTHER" id="PTHR21039">
    <property type="entry name" value="HISTIDINOL PHOSPHATASE-RELATED"/>
    <property type="match status" value="1"/>
</dbReference>
<evidence type="ECO:0000313" key="10">
    <source>
        <dbReference type="EMBL" id="SDD65337.1"/>
    </source>
</evidence>
<dbReference type="GO" id="GO:0004401">
    <property type="term" value="F:histidinol-phosphatase activity"/>
    <property type="evidence" value="ECO:0007669"/>
    <property type="project" value="UniProtKB-UniRule"/>
</dbReference>
<dbReference type="EMBL" id="FNAF01000005">
    <property type="protein sequence ID" value="SDD65337.1"/>
    <property type="molecule type" value="Genomic_DNA"/>
</dbReference>
<gene>
    <name evidence="10" type="ORF">SAMN04489866_10553</name>
</gene>
<keyword evidence="5 8" id="KW-0378">Hydrolase</keyword>
<accession>A0A1G6WJA9</accession>
<comment type="pathway">
    <text evidence="1 8">Amino-acid biosynthesis; L-histidine biosynthesis; L-histidine from 5-phospho-alpha-D-ribose 1-diphosphate: step 8/9.</text>
</comment>
<keyword evidence="11" id="KW-1185">Reference proteome</keyword>
<dbReference type="PANTHER" id="PTHR21039:SF0">
    <property type="entry name" value="HISTIDINOL-PHOSPHATASE"/>
    <property type="match status" value="1"/>
</dbReference>
<keyword evidence="6 8" id="KW-0368">Histidine biosynthesis</keyword>
<evidence type="ECO:0000256" key="3">
    <source>
        <dbReference type="ARBA" id="ARBA00013085"/>
    </source>
</evidence>
<sequence>MLVETHCHSSNFSPDARQSLADLLAATRARGFNAVVLTEHYDKNYFSDGSAGQLTPLGSPPEPGEWIFDLAQYRARVQAAQASFPELLQGIEIGYRPALAADLTDFLQPFAFDQIIGSVHAMMGKDLGMAKGHPLYDLPKQEAYEKVLEAHLEMVSSPFRFQVMGHVDYLTRYAPYEDTALTYAPYADHFDALFKALIEREVALEINLRTRYKQFDRTGHDPGLMDPTILRRYRDLGGELITLAGDAHSPEDFGRFFPEARAELKTLGFQYGYYFQQGRPMRYAL</sequence>
<dbReference type="InterPro" id="IPR004013">
    <property type="entry name" value="PHP_dom"/>
</dbReference>
<evidence type="ECO:0000313" key="11">
    <source>
        <dbReference type="Proteomes" id="UP000198995"/>
    </source>
</evidence>